<keyword evidence="2" id="KW-1185">Reference proteome</keyword>
<dbReference type="GeneID" id="116289014"/>
<dbReference type="InParanoid" id="A0A6P8H5U1"/>
<dbReference type="Proteomes" id="UP000515163">
    <property type="component" value="Unplaced"/>
</dbReference>
<gene>
    <name evidence="3" type="primary">LOC116289014</name>
</gene>
<feature type="region of interest" description="Disordered" evidence="1">
    <location>
        <begin position="149"/>
        <end position="174"/>
    </location>
</feature>
<sequence length="355" mass="40179">MAEISFNNAHRSGVIANMQLTEFERGQKEQDQIVVDVFEHKTVHIHGPAQVVFDPTLHSWVNIFLRNVSSCLPNAANASQLFLSWNGEKMTSGQITMCVKSVWKKAGLEGVVSATAMRKAAVTVTCDNKEAGMSSDEILSTKKQEKETAAVTSMETSIDTHDSSGKKVETNDDEHRPFRFSNKELKEIRKIFQAEIIAKSISMDDVRNKIEKNEILEGLRPRRVYDRVRSEWRSKTQLDDSCACVPLEIETIRDKMERIDGTDDDQDEAASAFSVSVVYPTTEASQGHGIFSTGEIFIIQKACRDIIAFGPISKIRISNHLEKTESGKIMLEKFTSEQLLNRVKYERRMKRRQTK</sequence>
<evidence type="ECO:0000313" key="2">
    <source>
        <dbReference type="Proteomes" id="UP000515163"/>
    </source>
</evidence>
<proteinExistence type="predicted"/>
<reference evidence="3" key="1">
    <citation type="submission" date="2025-08" db="UniProtKB">
        <authorList>
            <consortium name="RefSeq"/>
        </authorList>
    </citation>
    <scope>IDENTIFICATION</scope>
    <source>
        <tissue evidence="3">Tentacle</tissue>
    </source>
</reference>
<evidence type="ECO:0000256" key="1">
    <source>
        <dbReference type="SAM" id="MobiDB-lite"/>
    </source>
</evidence>
<feature type="compositionally biased region" description="Basic and acidic residues" evidence="1">
    <location>
        <begin position="158"/>
        <end position="174"/>
    </location>
</feature>
<accession>A0A6P8H5U1</accession>
<name>A0A6P8H5U1_ACTTE</name>
<protein>
    <submittedName>
        <fullName evidence="3">Uncharacterized protein LOC116289014</fullName>
    </submittedName>
</protein>
<organism evidence="2 3">
    <name type="scientific">Actinia tenebrosa</name>
    <name type="common">Australian red waratah sea anemone</name>
    <dbReference type="NCBI Taxonomy" id="6105"/>
    <lineage>
        <taxon>Eukaryota</taxon>
        <taxon>Metazoa</taxon>
        <taxon>Cnidaria</taxon>
        <taxon>Anthozoa</taxon>
        <taxon>Hexacorallia</taxon>
        <taxon>Actiniaria</taxon>
        <taxon>Actiniidae</taxon>
        <taxon>Actinia</taxon>
    </lineage>
</organism>
<dbReference type="OrthoDB" id="5959922at2759"/>
<dbReference type="AlphaFoldDB" id="A0A6P8H5U1"/>
<dbReference type="KEGG" id="aten:116289014"/>
<dbReference type="RefSeq" id="XP_031551744.1">
    <property type="nucleotide sequence ID" value="XM_031695884.1"/>
</dbReference>
<evidence type="ECO:0000313" key="3">
    <source>
        <dbReference type="RefSeq" id="XP_031551744.1"/>
    </source>
</evidence>